<dbReference type="OrthoDB" id="4022214at2759"/>
<evidence type="ECO:0000313" key="8">
    <source>
        <dbReference type="EMBL" id="EDK44380.1"/>
    </source>
</evidence>
<feature type="signal peptide" evidence="6">
    <location>
        <begin position="1"/>
        <end position="20"/>
    </location>
</feature>
<evidence type="ECO:0000256" key="4">
    <source>
        <dbReference type="ARBA" id="ARBA00022729"/>
    </source>
</evidence>
<dbReference type="InParanoid" id="A5DYX2"/>
<keyword evidence="2" id="KW-0134">Cell wall</keyword>
<name>A5DYX2_LODEL</name>
<keyword evidence="5" id="KW-0325">Glycoprotein</keyword>
<comment type="subcellular location">
    <subcellularLocation>
        <location evidence="1">Secreted</location>
        <location evidence="1">Cell wall</location>
    </subcellularLocation>
</comment>
<keyword evidence="3" id="KW-0964">Secreted</keyword>
<keyword evidence="9" id="KW-1185">Reference proteome</keyword>
<evidence type="ECO:0000313" key="9">
    <source>
        <dbReference type="Proteomes" id="UP000001996"/>
    </source>
</evidence>
<sequence>MLIKQLFYPVLFFLVQGLNAITISLDRVTRGTINLSIGDITINSGAYWSIIDNAVSAFVGDLTVQSDAGFYISSTNPLLGLQVTLLGVLNSISNDGIIAFNSLKTLIAPNYNLIGLSFHNTGEIYFAADGTNPPVFGLTAANWDNSGLIVFYQNHRSEALINLGTPLLSITNDGSVCLYSSVYQQLTKIDGSGWYV</sequence>
<feature type="chain" id="PRO_5002681598" description="Hyphally-regulated cell wall protein N-terminal domain-containing protein" evidence="6">
    <location>
        <begin position="21"/>
        <end position="196"/>
    </location>
</feature>
<dbReference type="OMA" id="YQNHRSE"/>
<gene>
    <name evidence="8" type="ORF">LELG_02559</name>
</gene>
<organism evidence="8 9">
    <name type="scientific">Lodderomyces elongisporus (strain ATCC 11503 / CBS 2605 / JCM 1781 / NBRC 1676 / NRRL YB-4239)</name>
    <name type="common">Yeast</name>
    <name type="synonym">Saccharomyces elongisporus</name>
    <dbReference type="NCBI Taxonomy" id="379508"/>
    <lineage>
        <taxon>Eukaryota</taxon>
        <taxon>Fungi</taxon>
        <taxon>Dikarya</taxon>
        <taxon>Ascomycota</taxon>
        <taxon>Saccharomycotina</taxon>
        <taxon>Pichiomycetes</taxon>
        <taxon>Debaryomycetaceae</taxon>
        <taxon>Candida/Lodderomyces clade</taxon>
        <taxon>Lodderomyces</taxon>
    </lineage>
</organism>
<dbReference type="GO" id="GO:0009277">
    <property type="term" value="C:fungal-type cell wall"/>
    <property type="evidence" value="ECO:0007669"/>
    <property type="project" value="UniProtKB-ARBA"/>
</dbReference>
<evidence type="ECO:0000256" key="1">
    <source>
        <dbReference type="ARBA" id="ARBA00004191"/>
    </source>
</evidence>
<dbReference type="VEuPathDB" id="FungiDB:LELG_02559"/>
<dbReference type="EMBL" id="CH981526">
    <property type="protein sequence ID" value="EDK44380.1"/>
    <property type="molecule type" value="Genomic_DNA"/>
</dbReference>
<evidence type="ECO:0000256" key="6">
    <source>
        <dbReference type="SAM" id="SignalP"/>
    </source>
</evidence>
<proteinExistence type="predicted"/>
<evidence type="ECO:0000256" key="2">
    <source>
        <dbReference type="ARBA" id="ARBA00022512"/>
    </source>
</evidence>
<dbReference type="AlphaFoldDB" id="A5DYX2"/>
<protein>
    <recommendedName>
        <fullName evidence="7">Hyphally-regulated cell wall protein N-terminal domain-containing protein</fullName>
    </recommendedName>
</protein>
<evidence type="ECO:0000256" key="5">
    <source>
        <dbReference type="ARBA" id="ARBA00023180"/>
    </source>
</evidence>
<dbReference type="HOGENOM" id="CLU_105919_0_0_1"/>
<keyword evidence="4 6" id="KW-0732">Signal</keyword>
<reference evidence="8 9" key="1">
    <citation type="journal article" date="2009" name="Nature">
        <title>Evolution of pathogenicity and sexual reproduction in eight Candida genomes.</title>
        <authorList>
            <person name="Butler G."/>
            <person name="Rasmussen M.D."/>
            <person name="Lin M.F."/>
            <person name="Santos M.A."/>
            <person name="Sakthikumar S."/>
            <person name="Munro C.A."/>
            <person name="Rheinbay E."/>
            <person name="Grabherr M."/>
            <person name="Forche A."/>
            <person name="Reedy J.L."/>
            <person name="Agrafioti I."/>
            <person name="Arnaud M.B."/>
            <person name="Bates S."/>
            <person name="Brown A.J."/>
            <person name="Brunke S."/>
            <person name="Costanzo M.C."/>
            <person name="Fitzpatrick D.A."/>
            <person name="de Groot P.W."/>
            <person name="Harris D."/>
            <person name="Hoyer L.L."/>
            <person name="Hube B."/>
            <person name="Klis F.M."/>
            <person name="Kodira C."/>
            <person name="Lennard N."/>
            <person name="Logue M.E."/>
            <person name="Martin R."/>
            <person name="Neiman A.M."/>
            <person name="Nikolaou E."/>
            <person name="Quail M.A."/>
            <person name="Quinn J."/>
            <person name="Santos M.C."/>
            <person name="Schmitzberger F.F."/>
            <person name="Sherlock G."/>
            <person name="Shah P."/>
            <person name="Silverstein K.A."/>
            <person name="Skrzypek M.S."/>
            <person name="Soll D."/>
            <person name="Staggs R."/>
            <person name="Stansfield I."/>
            <person name="Stumpf M.P."/>
            <person name="Sudbery P.E."/>
            <person name="Srikantha T."/>
            <person name="Zeng Q."/>
            <person name="Berman J."/>
            <person name="Berriman M."/>
            <person name="Heitman J."/>
            <person name="Gow N.A."/>
            <person name="Lorenz M.C."/>
            <person name="Birren B.W."/>
            <person name="Kellis M."/>
            <person name="Cuomo C.A."/>
        </authorList>
    </citation>
    <scope>NUCLEOTIDE SEQUENCE [LARGE SCALE GENOMIC DNA]</scope>
    <source>
        <strain evidence="9">ATCC 11503 / BCRC 21390 / CBS 2605 / JCM 1781 / NBRC 1676 / NRRL YB-4239</strain>
    </source>
</reference>
<evidence type="ECO:0000259" key="7">
    <source>
        <dbReference type="Pfam" id="PF11765"/>
    </source>
</evidence>
<feature type="domain" description="Hyphally-regulated cell wall protein N-terminal" evidence="7">
    <location>
        <begin position="12"/>
        <end position="193"/>
    </location>
</feature>
<dbReference type="InterPro" id="IPR021031">
    <property type="entry name" value="Hyphal-reg_cell_wall_N"/>
</dbReference>
<dbReference type="Proteomes" id="UP000001996">
    <property type="component" value="Unassembled WGS sequence"/>
</dbReference>
<accession>A5DYX2</accession>
<evidence type="ECO:0000256" key="3">
    <source>
        <dbReference type="ARBA" id="ARBA00022525"/>
    </source>
</evidence>
<dbReference type="Pfam" id="PF11765">
    <property type="entry name" value="Hyphal_reg_CWP"/>
    <property type="match status" value="1"/>
</dbReference>